<gene>
    <name evidence="1" type="ORF">RS3R1_43240</name>
</gene>
<organism evidence="1 2">
    <name type="scientific">Pseudomonas atacamensis</name>
    <dbReference type="NCBI Taxonomy" id="2565368"/>
    <lineage>
        <taxon>Bacteria</taxon>
        <taxon>Pseudomonadati</taxon>
        <taxon>Pseudomonadota</taxon>
        <taxon>Gammaproteobacteria</taxon>
        <taxon>Pseudomonadales</taxon>
        <taxon>Pseudomonadaceae</taxon>
        <taxon>Pseudomonas</taxon>
    </lineage>
</organism>
<reference evidence="1" key="1">
    <citation type="journal article" date="2021" name="Sci. Rep.">
        <title>An efficient direct screening system for microorganisms that activate plant immune responses based on plant-microbe interactions using cultured plant cells.</title>
        <authorList>
            <person name="Kurokawa M."/>
            <person name="Nakano M."/>
            <person name="Kitahata N."/>
            <person name="Kuchitsu K."/>
            <person name="Furuya T."/>
        </authorList>
    </citation>
    <scope>NUCLEOTIDE SEQUENCE</scope>
    <source>
        <strain evidence="1">RS3R-1</strain>
    </source>
</reference>
<evidence type="ECO:0000313" key="1">
    <source>
        <dbReference type="EMBL" id="GLH45236.1"/>
    </source>
</evidence>
<keyword evidence="2" id="KW-1185">Reference proteome</keyword>
<proteinExistence type="predicted"/>
<reference evidence="1" key="3">
    <citation type="journal article" date="2023" name="J. Biotechnol.">
        <title>Draft Genome Sequences of Endophytic Pseudomonas Strains, Isolated from the Interior of Brassicaceae Plants.</title>
        <authorList>
            <person name="Kaneko H."/>
            <person name="Furuya T."/>
        </authorList>
    </citation>
    <scope>NUCLEOTIDE SEQUENCE</scope>
    <source>
        <strain evidence="1">RS3R-1</strain>
    </source>
</reference>
<accession>A0ABQ5PNP5</accession>
<sequence>MFRQTARKDCLAAEPATIDANARKPSDDERTLSIFANGAYYSAGVRLREIDVALLSVHQARGGVDVPSPEKHR</sequence>
<reference evidence="1" key="2">
    <citation type="submission" date="2022-11" db="EMBL/GenBank/DDBJ databases">
        <title>Draft genome sequencing of Pseudomonas atacamensis RS3R1.</title>
        <authorList>
            <person name="Furuya T."/>
            <person name="Kaneko H."/>
        </authorList>
    </citation>
    <scope>NUCLEOTIDE SEQUENCE</scope>
    <source>
        <strain evidence="1">RS3R-1</strain>
    </source>
</reference>
<comment type="caution">
    <text evidence="1">The sequence shown here is derived from an EMBL/GenBank/DDBJ whole genome shotgun (WGS) entry which is preliminary data.</text>
</comment>
<dbReference type="Proteomes" id="UP001145022">
    <property type="component" value="Unassembled WGS sequence"/>
</dbReference>
<dbReference type="EMBL" id="BSCQ01000046">
    <property type="protein sequence ID" value="GLH45236.1"/>
    <property type="molecule type" value="Genomic_DNA"/>
</dbReference>
<evidence type="ECO:0000313" key="2">
    <source>
        <dbReference type="Proteomes" id="UP001145022"/>
    </source>
</evidence>
<name>A0ABQ5PNP5_9PSED</name>
<protein>
    <submittedName>
        <fullName evidence="1">Uncharacterized protein</fullName>
    </submittedName>
</protein>